<feature type="transmembrane region" description="Helical" evidence="1">
    <location>
        <begin position="12"/>
        <end position="32"/>
    </location>
</feature>
<dbReference type="Proteomes" id="UP000823964">
    <property type="component" value="Unassembled WGS sequence"/>
</dbReference>
<keyword evidence="1" id="KW-0472">Membrane</keyword>
<name>A0A9D2AIQ4_9BACT</name>
<proteinExistence type="predicted"/>
<gene>
    <name evidence="2" type="ORF">H9862_08705</name>
</gene>
<organism evidence="2 3">
    <name type="scientific">Candidatus Akkermansia intestinigallinarum</name>
    <dbReference type="NCBI Taxonomy" id="2838431"/>
    <lineage>
        <taxon>Bacteria</taxon>
        <taxon>Pseudomonadati</taxon>
        <taxon>Verrucomicrobiota</taxon>
        <taxon>Verrucomicrobiia</taxon>
        <taxon>Verrucomicrobiales</taxon>
        <taxon>Akkermansiaceae</taxon>
        <taxon>Akkermansia</taxon>
    </lineage>
</organism>
<sequence>MFNIGNVLEGTVVYGAFRMAIGVGFIDFLQGYGRACSSKQRYDLSWFMAFSFNIKKP</sequence>
<dbReference type="AlphaFoldDB" id="A0A9D2AIQ4"/>
<comment type="caution">
    <text evidence="2">The sequence shown here is derived from an EMBL/GenBank/DDBJ whole genome shotgun (WGS) entry which is preliminary data.</text>
</comment>
<keyword evidence="1" id="KW-0812">Transmembrane</keyword>
<evidence type="ECO:0000313" key="2">
    <source>
        <dbReference type="EMBL" id="HIX20663.1"/>
    </source>
</evidence>
<accession>A0A9D2AIQ4</accession>
<protein>
    <submittedName>
        <fullName evidence="2">Uncharacterized protein</fullName>
    </submittedName>
</protein>
<evidence type="ECO:0000256" key="1">
    <source>
        <dbReference type="SAM" id="Phobius"/>
    </source>
</evidence>
<evidence type="ECO:0000313" key="3">
    <source>
        <dbReference type="Proteomes" id="UP000823964"/>
    </source>
</evidence>
<keyword evidence="1" id="KW-1133">Transmembrane helix</keyword>
<reference evidence="2" key="1">
    <citation type="journal article" date="2021" name="PeerJ">
        <title>Extensive microbial diversity within the chicken gut microbiome revealed by metagenomics and culture.</title>
        <authorList>
            <person name="Gilroy R."/>
            <person name="Ravi A."/>
            <person name="Getino M."/>
            <person name="Pursley I."/>
            <person name="Horton D.L."/>
            <person name="Alikhan N.F."/>
            <person name="Baker D."/>
            <person name="Gharbi K."/>
            <person name="Hall N."/>
            <person name="Watson M."/>
            <person name="Adriaenssens E.M."/>
            <person name="Foster-Nyarko E."/>
            <person name="Jarju S."/>
            <person name="Secka A."/>
            <person name="Antonio M."/>
            <person name="Oren A."/>
            <person name="Chaudhuri R.R."/>
            <person name="La Ragione R."/>
            <person name="Hildebrand F."/>
            <person name="Pallen M.J."/>
        </authorList>
    </citation>
    <scope>NUCLEOTIDE SEQUENCE</scope>
    <source>
        <strain evidence="2">14975</strain>
    </source>
</reference>
<dbReference type="EMBL" id="DXFQ01000164">
    <property type="protein sequence ID" value="HIX20663.1"/>
    <property type="molecule type" value="Genomic_DNA"/>
</dbReference>
<reference evidence="2" key="2">
    <citation type="submission" date="2021-04" db="EMBL/GenBank/DDBJ databases">
        <authorList>
            <person name="Gilroy R."/>
        </authorList>
    </citation>
    <scope>NUCLEOTIDE SEQUENCE</scope>
    <source>
        <strain evidence="2">14975</strain>
    </source>
</reference>